<evidence type="ECO:0000256" key="2">
    <source>
        <dbReference type="ARBA" id="ARBA00023043"/>
    </source>
</evidence>
<dbReference type="GO" id="GO:0033309">
    <property type="term" value="C:SBF transcription complex"/>
    <property type="evidence" value="ECO:0007669"/>
    <property type="project" value="TreeGrafter"/>
</dbReference>
<proteinExistence type="predicted"/>
<dbReference type="AlphaFoldDB" id="A0A1Y2CDZ5"/>
<feature type="compositionally biased region" description="Pro residues" evidence="3">
    <location>
        <begin position="72"/>
        <end position="84"/>
    </location>
</feature>
<dbReference type="PANTHER" id="PTHR43828">
    <property type="entry name" value="ASPARAGINASE"/>
    <property type="match status" value="1"/>
</dbReference>
<feature type="region of interest" description="Disordered" evidence="3">
    <location>
        <begin position="1"/>
        <end position="38"/>
    </location>
</feature>
<reference evidence="5 6" key="1">
    <citation type="submission" date="2016-07" db="EMBL/GenBank/DDBJ databases">
        <title>Pervasive Adenine N6-methylation of Active Genes in Fungi.</title>
        <authorList>
            <consortium name="DOE Joint Genome Institute"/>
            <person name="Mondo S.J."/>
            <person name="Dannebaum R.O."/>
            <person name="Kuo R.C."/>
            <person name="Labutti K."/>
            <person name="Haridas S."/>
            <person name="Kuo A."/>
            <person name="Salamov A."/>
            <person name="Ahrendt S.R."/>
            <person name="Lipzen A."/>
            <person name="Sullivan W."/>
            <person name="Andreopoulos W.B."/>
            <person name="Clum A."/>
            <person name="Lindquist E."/>
            <person name="Daum C."/>
            <person name="Ramamoorthy G.K."/>
            <person name="Gryganskyi A."/>
            <person name="Culley D."/>
            <person name="Magnuson J.K."/>
            <person name="James T.Y."/>
            <person name="O'Malley M.A."/>
            <person name="Stajich J.E."/>
            <person name="Spatafora J.W."/>
            <person name="Visel A."/>
            <person name="Grigoriev I.V."/>
        </authorList>
    </citation>
    <scope>NUCLEOTIDE SEQUENCE [LARGE SCALE GENOMIC DNA]</scope>
    <source>
        <strain evidence="5 6">JEL800</strain>
    </source>
</reference>
<gene>
    <name evidence="5" type="ORF">BCR33DRAFT_197411</name>
</gene>
<feature type="compositionally biased region" description="Low complexity" evidence="3">
    <location>
        <begin position="1"/>
        <end position="12"/>
    </location>
</feature>
<dbReference type="Pfam" id="PF04383">
    <property type="entry name" value="KilA-N"/>
    <property type="match status" value="1"/>
</dbReference>
<dbReference type="Proteomes" id="UP000193642">
    <property type="component" value="Unassembled WGS sequence"/>
</dbReference>
<sequence length="227" mass="24284">MSSATDTAAAKAETTDESKHAFGGAGALVANGEGEGEGDVKVAVETTTATTTATTTVTTALDDSESDAPTPAASPMPTQTPLPGRPNERVYTAVYSGIPVYEMMYKGIQIMRRIDDSRLNATQILKAAGFSKPKRTKILELEVLQLVHEKIQGGYGKYQGTWLVLGVVNQPGNGAARKRVQQEYEWSSKPSGKAITFVSAENIKLNEVNCVTRARAEFVALSQTSRK</sequence>
<dbReference type="GO" id="GO:0000981">
    <property type="term" value="F:DNA-binding transcription factor activity, RNA polymerase II-specific"/>
    <property type="evidence" value="ECO:0007669"/>
    <property type="project" value="UniProtKB-ARBA"/>
</dbReference>
<dbReference type="PANTHER" id="PTHR43828:SF3">
    <property type="entry name" value="CHROMO DOMAIN-CONTAINING PROTEIN"/>
    <property type="match status" value="1"/>
</dbReference>
<dbReference type="Gene3D" id="3.10.260.10">
    <property type="entry name" value="Transcription regulator HTH, APSES-type DNA-binding domain"/>
    <property type="match status" value="1"/>
</dbReference>
<comment type="caution">
    <text evidence="5">The sequence shown here is derived from an EMBL/GenBank/DDBJ whole genome shotgun (WGS) entry which is preliminary data.</text>
</comment>
<dbReference type="STRING" id="329046.A0A1Y2CDZ5"/>
<dbReference type="PROSITE" id="PS51299">
    <property type="entry name" value="HTH_APSES"/>
    <property type="match status" value="1"/>
</dbReference>
<accession>A0A1Y2CDZ5</accession>
<dbReference type="InterPro" id="IPR036887">
    <property type="entry name" value="HTH_APSES_sf"/>
</dbReference>
<evidence type="ECO:0000256" key="3">
    <source>
        <dbReference type="SAM" id="MobiDB-lite"/>
    </source>
</evidence>
<keyword evidence="6" id="KW-1185">Reference proteome</keyword>
<evidence type="ECO:0000313" key="5">
    <source>
        <dbReference type="EMBL" id="ORY45259.1"/>
    </source>
</evidence>
<organism evidence="5 6">
    <name type="scientific">Rhizoclosmatium globosum</name>
    <dbReference type="NCBI Taxonomy" id="329046"/>
    <lineage>
        <taxon>Eukaryota</taxon>
        <taxon>Fungi</taxon>
        <taxon>Fungi incertae sedis</taxon>
        <taxon>Chytridiomycota</taxon>
        <taxon>Chytridiomycota incertae sedis</taxon>
        <taxon>Chytridiomycetes</taxon>
        <taxon>Chytridiales</taxon>
        <taxon>Chytriomycetaceae</taxon>
        <taxon>Rhizoclosmatium</taxon>
    </lineage>
</organism>
<evidence type="ECO:0000313" key="6">
    <source>
        <dbReference type="Proteomes" id="UP000193642"/>
    </source>
</evidence>
<keyword evidence="1" id="KW-0677">Repeat</keyword>
<name>A0A1Y2CDZ5_9FUNG</name>
<dbReference type="SMART" id="SM01252">
    <property type="entry name" value="KilA-N"/>
    <property type="match status" value="1"/>
</dbReference>
<feature type="region of interest" description="Disordered" evidence="3">
    <location>
        <begin position="59"/>
        <end position="87"/>
    </location>
</feature>
<dbReference type="GO" id="GO:0030907">
    <property type="term" value="C:MBF transcription complex"/>
    <property type="evidence" value="ECO:0007669"/>
    <property type="project" value="TreeGrafter"/>
</dbReference>
<dbReference type="InterPro" id="IPR003163">
    <property type="entry name" value="Tscrpt_reg_HTH_APSES-type"/>
</dbReference>
<keyword evidence="2" id="KW-0040">ANK repeat</keyword>
<keyword evidence="5" id="KW-0238">DNA-binding</keyword>
<dbReference type="SUPFAM" id="SSF54616">
    <property type="entry name" value="DNA-binding domain of Mlu1-box binding protein MBP1"/>
    <property type="match status" value="1"/>
</dbReference>
<protein>
    <submittedName>
        <fullName evidence="5">DNA-binding domain of Mlu1-box binding protein MBP1</fullName>
    </submittedName>
</protein>
<dbReference type="InterPro" id="IPR051642">
    <property type="entry name" value="SWI6-like"/>
</dbReference>
<dbReference type="EMBL" id="MCGO01000020">
    <property type="protein sequence ID" value="ORY45259.1"/>
    <property type="molecule type" value="Genomic_DNA"/>
</dbReference>
<evidence type="ECO:0000256" key="1">
    <source>
        <dbReference type="ARBA" id="ARBA00022737"/>
    </source>
</evidence>
<dbReference type="InterPro" id="IPR018004">
    <property type="entry name" value="KilA/APSES_HTH"/>
</dbReference>
<evidence type="ECO:0000259" key="4">
    <source>
        <dbReference type="PROSITE" id="PS51299"/>
    </source>
</evidence>
<dbReference type="OrthoDB" id="6718656at2759"/>
<feature type="domain" description="HTH APSES-type" evidence="4">
    <location>
        <begin position="90"/>
        <end position="196"/>
    </location>
</feature>
<dbReference type="GO" id="GO:0003677">
    <property type="term" value="F:DNA binding"/>
    <property type="evidence" value="ECO:0007669"/>
    <property type="project" value="UniProtKB-KW"/>
</dbReference>